<reference evidence="6" key="1">
    <citation type="submission" date="2025-08" db="UniProtKB">
        <authorList>
            <consortium name="Ensembl"/>
        </authorList>
    </citation>
    <scope>IDENTIFICATION</scope>
</reference>
<dbReference type="Pfam" id="PF00059">
    <property type="entry name" value="Lectin_C"/>
    <property type="match status" value="1"/>
</dbReference>
<keyword evidence="2" id="KW-1015">Disulfide bond</keyword>
<feature type="transmembrane region" description="Helical" evidence="4">
    <location>
        <begin position="79"/>
        <end position="99"/>
    </location>
</feature>
<organism evidence="6 7">
    <name type="scientific">Sander lucioperca</name>
    <name type="common">Pike-perch</name>
    <name type="synonym">Perca lucioperca</name>
    <dbReference type="NCBI Taxonomy" id="283035"/>
    <lineage>
        <taxon>Eukaryota</taxon>
        <taxon>Metazoa</taxon>
        <taxon>Chordata</taxon>
        <taxon>Craniata</taxon>
        <taxon>Vertebrata</taxon>
        <taxon>Euteleostomi</taxon>
        <taxon>Actinopterygii</taxon>
        <taxon>Neopterygii</taxon>
        <taxon>Teleostei</taxon>
        <taxon>Neoteleostei</taxon>
        <taxon>Acanthomorphata</taxon>
        <taxon>Eupercaria</taxon>
        <taxon>Perciformes</taxon>
        <taxon>Percoidei</taxon>
        <taxon>Percidae</taxon>
        <taxon>Luciopercinae</taxon>
        <taxon>Sander</taxon>
    </lineage>
</organism>
<gene>
    <name evidence="6" type="primary">LOC116063944</name>
</gene>
<accession>A0A8C9ZD40</accession>
<dbReference type="AlphaFoldDB" id="A0A8C9ZD40"/>
<keyword evidence="4" id="KW-0812">Transmembrane</keyword>
<evidence type="ECO:0000313" key="7">
    <source>
        <dbReference type="Proteomes" id="UP000694568"/>
    </source>
</evidence>
<keyword evidence="7" id="KW-1185">Reference proteome</keyword>
<protein>
    <submittedName>
        <fullName evidence="6">Asialoglycoprotein receptor 2-like</fullName>
    </submittedName>
</protein>
<keyword evidence="4" id="KW-0472">Membrane</keyword>
<dbReference type="PROSITE" id="PS50041">
    <property type="entry name" value="C_TYPE_LECTIN_2"/>
    <property type="match status" value="1"/>
</dbReference>
<evidence type="ECO:0000256" key="4">
    <source>
        <dbReference type="SAM" id="Phobius"/>
    </source>
</evidence>
<dbReference type="SMART" id="SM00034">
    <property type="entry name" value="CLECT"/>
    <property type="match status" value="1"/>
</dbReference>
<feature type="domain" description="C-type lectin" evidence="5">
    <location>
        <begin position="202"/>
        <end position="316"/>
    </location>
</feature>
<dbReference type="GO" id="GO:0005886">
    <property type="term" value="C:plasma membrane"/>
    <property type="evidence" value="ECO:0007669"/>
    <property type="project" value="UniProtKB-SubCell"/>
</dbReference>
<evidence type="ECO:0000256" key="3">
    <source>
        <dbReference type="SAM" id="Coils"/>
    </source>
</evidence>
<dbReference type="PANTHER" id="PTHR45710:SF39">
    <property type="entry name" value="C-TYPE LECTIN DOMAIN FAMILY 4 MEMBER M"/>
    <property type="match status" value="1"/>
</dbReference>
<feature type="coiled-coil region" evidence="3">
    <location>
        <begin position="137"/>
        <end position="164"/>
    </location>
</feature>
<dbReference type="Ensembl" id="ENSSLUT00000039416.1">
    <property type="protein sequence ID" value="ENSSLUP00000038202.1"/>
    <property type="gene ID" value="ENSSLUG00000017074.1"/>
</dbReference>
<evidence type="ECO:0000259" key="5">
    <source>
        <dbReference type="PROSITE" id="PS50041"/>
    </source>
</evidence>
<sequence length="322" mass="36999">MNRNPQKEIGTLTYSVYVSACKTFCTMYLYTTMLSTFVFNVYFPEEIKYEDNYDNAPAWTVDKVKAPPDQRSLFFTQSFPLIAVCWLILLVIMGLLIHFTSVISENDAKLTAEIQQLETLMQHLNLSKDNETLLAAIQHLTNLNDKLSSDNDKLRRDHDDLTAVTNWNKLNVSRAQWSIDAYCPKGNKRRRCKACQEGWELTEPSCYEVHNVVSSDQKTWEEAREDCRGKSSHLAVYTKEEHGMISKYSPDSSGTDGYWIGLRAEGGMWEWVDGSDPAVNDWTQQNLPTDGQCVMSVHEEEWRSVSCAEKKRWICKMKALSV</sequence>
<comment type="subcellular location">
    <subcellularLocation>
        <location evidence="1">Cell membrane</location>
        <topology evidence="1">Single-pass type II membrane protein</topology>
    </subcellularLocation>
</comment>
<keyword evidence="3" id="KW-0175">Coiled coil</keyword>
<dbReference type="Proteomes" id="UP000694568">
    <property type="component" value="Unplaced"/>
</dbReference>
<dbReference type="Gene3D" id="3.10.100.10">
    <property type="entry name" value="Mannose-Binding Protein A, subunit A"/>
    <property type="match status" value="1"/>
</dbReference>
<evidence type="ECO:0000313" key="6">
    <source>
        <dbReference type="Ensembl" id="ENSSLUP00000038202.1"/>
    </source>
</evidence>
<keyword evidence="4" id="KW-1133">Transmembrane helix</keyword>
<dbReference type="InterPro" id="IPR016186">
    <property type="entry name" value="C-type_lectin-like/link_sf"/>
</dbReference>
<dbReference type="InterPro" id="IPR016187">
    <property type="entry name" value="CTDL_fold"/>
</dbReference>
<dbReference type="PANTHER" id="PTHR45710">
    <property type="entry name" value="C-TYPE LECTIN DOMAIN-CONTAINING PROTEIN 180"/>
    <property type="match status" value="1"/>
</dbReference>
<dbReference type="PROSITE" id="PS00615">
    <property type="entry name" value="C_TYPE_LECTIN_1"/>
    <property type="match status" value="1"/>
</dbReference>
<reference evidence="6" key="2">
    <citation type="submission" date="2025-09" db="UniProtKB">
        <authorList>
            <consortium name="Ensembl"/>
        </authorList>
    </citation>
    <scope>IDENTIFICATION</scope>
</reference>
<evidence type="ECO:0000256" key="2">
    <source>
        <dbReference type="ARBA" id="ARBA00023157"/>
    </source>
</evidence>
<evidence type="ECO:0000256" key="1">
    <source>
        <dbReference type="ARBA" id="ARBA00004401"/>
    </source>
</evidence>
<dbReference type="InterPro" id="IPR018378">
    <property type="entry name" value="C-type_lectin_CS"/>
</dbReference>
<dbReference type="SUPFAM" id="SSF56436">
    <property type="entry name" value="C-type lectin-like"/>
    <property type="match status" value="1"/>
</dbReference>
<dbReference type="GeneTree" id="ENSGT01150000287520"/>
<dbReference type="InterPro" id="IPR001304">
    <property type="entry name" value="C-type_lectin-like"/>
</dbReference>
<name>A0A8C9ZD40_SANLU</name>
<proteinExistence type="predicted"/>
<feature type="transmembrane region" description="Helical" evidence="4">
    <location>
        <begin position="12"/>
        <end position="30"/>
    </location>
</feature>
<dbReference type="InterPro" id="IPR050828">
    <property type="entry name" value="C-type_lectin/matrix_domain"/>
</dbReference>